<sequence length="333" mass="36006">MVEKLVGTKAMRLALITILLLVLAGCAPKVRLFPDGTDPLEEQVLQGEGSEKVLLVNVRGLISDAPDQGLLGRRPSLLQEVVSRLRLAEKDAEVRAVILKINSPGGGVTASDVLHHEIERFRRESGKPVVALLMDVAASGGYYVALPADRIVAHPTSVTGSVGAVFFQPRVTGLMEMAGVRVEVAKSGRNKDMGSPFRESTKEEQDIAQTLINEMGTRFQTLVRQARDLTPEQMDTVATARVFTGTQALDLGLVDRVGYLESAFALARELAELPEDAKLVAYRDQRYANDTAYNASARLVRPALLDAGLLGTALGSGLPRECGVYYLWLPGNE</sequence>
<evidence type="ECO:0000256" key="4">
    <source>
        <dbReference type="ARBA" id="ARBA00022825"/>
    </source>
</evidence>
<dbReference type="InterPro" id="IPR002142">
    <property type="entry name" value="Peptidase_S49"/>
</dbReference>
<dbReference type="Proteomes" id="UP000190027">
    <property type="component" value="Unassembled WGS sequence"/>
</dbReference>
<dbReference type="PROSITE" id="PS51257">
    <property type="entry name" value="PROKAR_LIPOPROTEIN"/>
    <property type="match status" value="1"/>
</dbReference>
<dbReference type="InterPro" id="IPR047272">
    <property type="entry name" value="S49_SppA_C"/>
</dbReference>
<dbReference type="Gene3D" id="3.90.226.10">
    <property type="entry name" value="2-enoyl-CoA Hydratase, Chain A, domain 1"/>
    <property type="match status" value="1"/>
</dbReference>
<evidence type="ECO:0000256" key="2">
    <source>
        <dbReference type="ARBA" id="ARBA00022670"/>
    </source>
</evidence>
<dbReference type="PANTHER" id="PTHR42987">
    <property type="entry name" value="PEPTIDASE S49"/>
    <property type="match status" value="1"/>
</dbReference>
<dbReference type="InterPro" id="IPR029045">
    <property type="entry name" value="ClpP/crotonase-like_dom_sf"/>
</dbReference>
<keyword evidence="2 6" id="KW-0645">Protease</keyword>
<keyword evidence="4" id="KW-0720">Serine protease</keyword>
<comment type="similarity">
    <text evidence="1">Belongs to the peptidase S49 family.</text>
</comment>
<keyword evidence="3" id="KW-0378">Hydrolase</keyword>
<dbReference type="PANTHER" id="PTHR42987:SF4">
    <property type="entry name" value="PROTEASE SOHB-RELATED"/>
    <property type="match status" value="1"/>
</dbReference>
<dbReference type="AlphaFoldDB" id="A0A1T4XPC1"/>
<dbReference type="EMBL" id="FUYC01000014">
    <property type="protein sequence ID" value="SKA91377.1"/>
    <property type="molecule type" value="Genomic_DNA"/>
</dbReference>
<feature type="domain" description="Peptidase S49" evidence="5">
    <location>
        <begin position="123"/>
        <end position="273"/>
    </location>
</feature>
<dbReference type="RefSeq" id="WP_234990722.1">
    <property type="nucleotide sequence ID" value="NZ_FUYC01000014.1"/>
</dbReference>
<dbReference type="GO" id="GO:0006508">
    <property type="term" value="P:proteolysis"/>
    <property type="evidence" value="ECO:0007669"/>
    <property type="project" value="UniProtKB-KW"/>
</dbReference>
<evidence type="ECO:0000313" key="7">
    <source>
        <dbReference type="Proteomes" id="UP000190027"/>
    </source>
</evidence>
<dbReference type="Gene3D" id="6.20.330.10">
    <property type="match status" value="1"/>
</dbReference>
<evidence type="ECO:0000313" key="6">
    <source>
        <dbReference type="EMBL" id="SKA91377.1"/>
    </source>
</evidence>
<dbReference type="InterPro" id="IPR004635">
    <property type="entry name" value="Pept_S49_SppA"/>
</dbReference>
<protein>
    <submittedName>
        <fullName evidence="6">Protease-4</fullName>
    </submittedName>
</protein>
<accession>A0A1T4XPC1</accession>
<proteinExistence type="inferred from homology"/>
<evidence type="ECO:0000256" key="1">
    <source>
        <dbReference type="ARBA" id="ARBA00008683"/>
    </source>
</evidence>
<evidence type="ECO:0000259" key="5">
    <source>
        <dbReference type="Pfam" id="PF01343"/>
    </source>
</evidence>
<dbReference type="STRING" id="1121449.SAMN02745704_02326"/>
<dbReference type="Pfam" id="PF01343">
    <property type="entry name" value="Peptidase_S49"/>
    <property type="match status" value="1"/>
</dbReference>
<dbReference type="SUPFAM" id="SSF52096">
    <property type="entry name" value="ClpP/crotonase"/>
    <property type="match status" value="1"/>
</dbReference>
<dbReference type="GO" id="GO:0008236">
    <property type="term" value="F:serine-type peptidase activity"/>
    <property type="evidence" value="ECO:0007669"/>
    <property type="project" value="UniProtKB-KW"/>
</dbReference>
<reference evidence="6 7" key="1">
    <citation type="submission" date="2017-02" db="EMBL/GenBank/DDBJ databases">
        <authorList>
            <person name="Peterson S.W."/>
        </authorList>
    </citation>
    <scope>NUCLEOTIDE SEQUENCE [LARGE SCALE GENOMIC DNA]</scope>
    <source>
        <strain evidence="6 7">DSM 16080</strain>
    </source>
</reference>
<gene>
    <name evidence="6" type="ORF">SAMN02745704_02326</name>
</gene>
<evidence type="ECO:0000256" key="3">
    <source>
        <dbReference type="ARBA" id="ARBA00022801"/>
    </source>
</evidence>
<dbReference type="CDD" id="cd07023">
    <property type="entry name" value="S49_Sppa_N_C"/>
    <property type="match status" value="1"/>
</dbReference>
<name>A0A1T4XPC1_9BACT</name>
<organism evidence="6 7">
    <name type="scientific">Paucidesulfovibrio gracilis DSM 16080</name>
    <dbReference type="NCBI Taxonomy" id="1121449"/>
    <lineage>
        <taxon>Bacteria</taxon>
        <taxon>Pseudomonadati</taxon>
        <taxon>Thermodesulfobacteriota</taxon>
        <taxon>Desulfovibrionia</taxon>
        <taxon>Desulfovibrionales</taxon>
        <taxon>Desulfovibrionaceae</taxon>
        <taxon>Paucidesulfovibrio</taxon>
    </lineage>
</organism>
<dbReference type="NCBIfam" id="TIGR00706">
    <property type="entry name" value="SppA_dom"/>
    <property type="match status" value="1"/>
</dbReference>
<keyword evidence="7" id="KW-1185">Reference proteome</keyword>